<dbReference type="Pfam" id="PF14223">
    <property type="entry name" value="Retrotran_gag_2"/>
    <property type="match status" value="1"/>
</dbReference>
<gene>
    <name evidence="1" type="ORF">L3X38_044768</name>
</gene>
<dbReference type="AlphaFoldDB" id="A0AAD4YMH6"/>
<keyword evidence="2" id="KW-1185">Reference proteome</keyword>
<dbReference type="PANTHER" id="PTHR35317">
    <property type="entry name" value="OS04G0629600 PROTEIN"/>
    <property type="match status" value="1"/>
</dbReference>
<dbReference type="Proteomes" id="UP001054821">
    <property type="component" value="Chromosome 8"/>
</dbReference>
<name>A0AAD4YMH6_PRUDU</name>
<reference evidence="1 2" key="1">
    <citation type="journal article" date="2022" name="G3 (Bethesda)">
        <title>Whole-genome sequence and methylome profiling of the almond [Prunus dulcis (Mill.) D.A. Webb] cultivar 'Nonpareil'.</title>
        <authorList>
            <person name="D'Amico-Willman K.M."/>
            <person name="Ouma W.Z."/>
            <person name="Meulia T."/>
            <person name="Sideli G.M."/>
            <person name="Gradziel T.M."/>
            <person name="Fresnedo-Ramirez J."/>
        </authorList>
    </citation>
    <scope>NUCLEOTIDE SEQUENCE [LARGE SCALE GENOMIC DNA]</scope>
    <source>
        <strain evidence="1">Clone GOH B32 T37-40</strain>
    </source>
</reference>
<dbReference type="PANTHER" id="PTHR35317:SF35">
    <property type="entry name" value="DUF4219 DOMAIN-CONTAINING PROTEIN"/>
    <property type="match status" value="1"/>
</dbReference>
<dbReference type="EMBL" id="JAJFAZ020000008">
    <property type="protein sequence ID" value="KAI5315592.1"/>
    <property type="molecule type" value="Genomic_DNA"/>
</dbReference>
<proteinExistence type="predicted"/>
<evidence type="ECO:0000313" key="2">
    <source>
        <dbReference type="Proteomes" id="UP001054821"/>
    </source>
</evidence>
<evidence type="ECO:0000313" key="1">
    <source>
        <dbReference type="EMBL" id="KAI5315592.1"/>
    </source>
</evidence>
<accession>A0AAD4YMH6</accession>
<organism evidence="1 2">
    <name type="scientific">Prunus dulcis</name>
    <name type="common">Almond</name>
    <name type="synonym">Amygdalus dulcis</name>
    <dbReference type="NCBI Taxonomy" id="3755"/>
    <lineage>
        <taxon>Eukaryota</taxon>
        <taxon>Viridiplantae</taxon>
        <taxon>Streptophyta</taxon>
        <taxon>Embryophyta</taxon>
        <taxon>Tracheophyta</taxon>
        <taxon>Spermatophyta</taxon>
        <taxon>Magnoliopsida</taxon>
        <taxon>eudicotyledons</taxon>
        <taxon>Gunneridae</taxon>
        <taxon>Pentapetalae</taxon>
        <taxon>rosids</taxon>
        <taxon>fabids</taxon>
        <taxon>Rosales</taxon>
        <taxon>Rosaceae</taxon>
        <taxon>Amygdaloideae</taxon>
        <taxon>Amygdaleae</taxon>
        <taxon>Prunus</taxon>
    </lineage>
</organism>
<comment type="caution">
    <text evidence="1">The sequence shown here is derived from an EMBL/GenBank/DDBJ whole genome shotgun (WGS) entry which is preliminary data.</text>
</comment>
<protein>
    <recommendedName>
        <fullName evidence="3">DUF4219 domain-containing protein</fullName>
    </recommendedName>
</protein>
<evidence type="ECO:0008006" key="3">
    <source>
        <dbReference type="Google" id="ProtNLM"/>
    </source>
</evidence>
<sequence length="201" mass="22988">MSGSEGSEVRTPIFSGENYEFWRIKMVTVFKSLGLWSLVEKGIPTSDSKMKKKAEESSEEEADAEMIVVLMKDAKALGIIQNAVSNQIFPRIANADSAKMAWNMLYTEYHGGDQVRSVKLQNLRREFEYMRMRENEPLTAYLTRLNELINQMKTFGEVLPNERLVQKVLISLSKVYDPICLVIENTKSLETIELQEVIAIL</sequence>